<evidence type="ECO:0000256" key="3">
    <source>
        <dbReference type="ARBA" id="ARBA00022989"/>
    </source>
</evidence>
<evidence type="ECO:0000256" key="4">
    <source>
        <dbReference type="ARBA" id="ARBA00023136"/>
    </source>
</evidence>
<dbReference type="GO" id="GO:0016829">
    <property type="term" value="F:lyase activity"/>
    <property type="evidence" value="ECO:0007669"/>
    <property type="project" value="UniProtKB-KW"/>
</dbReference>
<comment type="subcellular location">
    <subcellularLocation>
        <location evidence="1">Membrane</location>
        <topology evidence="1">Multi-pass membrane protein</topology>
    </subcellularLocation>
</comment>
<evidence type="ECO:0000256" key="2">
    <source>
        <dbReference type="ARBA" id="ARBA00022692"/>
    </source>
</evidence>
<dbReference type="Pfam" id="PF00146">
    <property type="entry name" value="NADHdh"/>
    <property type="match status" value="1"/>
</dbReference>
<evidence type="ECO:0000313" key="7">
    <source>
        <dbReference type="Proteomes" id="UP000230956"/>
    </source>
</evidence>
<sequence>MEFLAQKIAIGIGQALFVLLSAPLFTSLMKKVKAHFQCRFGPGLLQGYYDIWKLLKKDAVISEHASWVFKTTPYVVFSATFIAAVIVPSFAVVLPTAGIGDAIIVIYLLGLARFFTAIAGLDTGSSFGGMGSSREMMISSLAEPVTMTGLFVLAAAAGSTDFGGIITKSLVTGHVQPAYLLLFPAFLIIAVAETGRVPVDNPATHLELTMVHEAMILEYTGRHLALIEWAGALKLTLLLTIIANVFFPWGIAESMAWPAVMVGIFAITAKVGLLAIGIAAMESMIAKLRLFRVPELIGGAFVLAMLALIIRTTGIG</sequence>
<keyword evidence="6" id="KW-0456">Lyase</keyword>
<feature type="transmembrane region" description="Helical" evidence="5">
    <location>
        <begin position="232"/>
        <end position="251"/>
    </location>
</feature>
<name>A0A2M7T6Y9_9ACTN</name>
<feature type="transmembrane region" description="Helical" evidence="5">
    <location>
        <begin position="178"/>
        <end position="195"/>
    </location>
</feature>
<gene>
    <name evidence="6" type="ORF">COY37_07775</name>
</gene>
<dbReference type="PANTHER" id="PTHR43359:SF1">
    <property type="entry name" value="FORMATE HYDROGENLYASE SUBUNIT 4-RELATED"/>
    <property type="match status" value="1"/>
</dbReference>
<protein>
    <submittedName>
        <fullName evidence="6">Formate hydrogenlyase</fullName>
    </submittedName>
</protein>
<feature type="transmembrane region" description="Helical" evidence="5">
    <location>
        <begin position="141"/>
        <end position="158"/>
    </location>
</feature>
<evidence type="ECO:0000256" key="5">
    <source>
        <dbReference type="SAM" id="Phobius"/>
    </source>
</evidence>
<dbReference type="RefSeq" id="WP_286678089.1">
    <property type="nucleotide sequence ID" value="NZ_MNXI01000056.1"/>
</dbReference>
<feature type="transmembrane region" description="Helical" evidence="5">
    <location>
        <begin position="6"/>
        <end position="25"/>
    </location>
</feature>
<feature type="transmembrane region" description="Helical" evidence="5">
    <location>
        <begin position="293"/>
        <end position="310"/>
    </location>
</feature>
<feature type="transmembrane region" description="Helical" evidence="5">
    <location>
        <begin position="102"/>
        <end position="121"/>
    </location>
</feature>
<evidence type="ECO:0000313" key="6">
    <source>
        <dbReference type="EMBL" id="PIZ37087.1"/>
    </source>
</evidence>
<keyword evidence="2 5" id="KW-0812">Transmembrane</keyword>
<comment type="caution">
    <text evidence="6">The sequence shown here is derived from an EMBL/GenBank/DDBJ whole genome shotgun (WGS) entry which is preliminary data.</text>
</comment>
<dbReference type="InterPro" id="IPR052561">
    <property type="entry name" value="ComplexI_Subunit1"/>
</dbReference>
<feature type="transmembrane region" description="Helical" evidence="5">
    <location>
        <begin position="257"/>
        <end position="281"/>
    </location>
</feature>
<organism evidence="6 7">
    <name type="scientific">Candidatus Aquicultor secundus</name>
    <dbReference type="NCBI Taxonomy" id="1973895"/>
    <lineage>
        <taxon>Bacteria</taxon>
        <taxon>Bacillati</taxon>
        <taxon>Actinomycetota</taxon>
        <taxon>Candidatus Aquicultoria</taxon>
        <taxon>Candidatus Aquicultorales</taxon>
        <taxon>Candidatus Aquicultoraceae</taxon>
        <taxon>Candidatus Aquicultor</taxon>
    </lineage>
</organism>
<keyword evidence="4 5" id="KW-0472">Membrane</keyword>
<keyword evidence="3 5" id="KW-1133">Transmembrane helix</keyword>
<dbReference type="PANTHER" id="PTHR43359">
    <property type="entry name" value="FORMATE HYDROGENLYASE SUBUNIT 4"/>
    <property type="match status" value="1"/>
</dbReference>
<dbReference type="InterPro" id="IPR001694">
    <property type="entry name" value="NADH_UbQ_OxRdtase_su1/FPO"/>
</dbReference>
<proteinExistence type="predicted"/>
<dbReference type="AlphaFoldDB" id="A0A2M7T6Y9"/>
<reference evidence="7" key="1">
    <citation type="submission" date="2017-09" db="EMBL/GenBank/DDBJ databases">
        <title>Depth-based differentiation of microbial function through sediment-hosted aquifers and enrichment of novel symbionts in the deep terrestrial subsurface.</title>
        <authorList>
            <person name="Probst A.J."/>
            <person name="Ladd B."/>
            <person name="Jarett J.K."/>
            <person name="Geller-Mcgrath D.E."/>
            <person name="Sieber C.M.K."/>
            <person name="Emerson J.B."/>
            <person name="Anantharaman K."/>
            <person name="Thomas B.C."/>
            <person name="Malmstrom R."/>
            <person name="Stieglmeier M."/>
            <person name="Klingl A."/>
            <person name="Woyke T."/>
            <person name="Ryan C.M."/>
            <person name="Banfield J.F."/>
        </authorList>
    </citation>
    <scope>NUCLEOTIDE SEQUENCE [LARGE SCALE GENOMIC DNA]</scope>
</reference>
<dbReference type="GO" id="GO:0005886">
    <property type="term" value="C:plasma membrane"/>
    <property type="evidence" value="ECO:0007669"/>
    <property type="project" value="TreeGrafter"/>
</dbReference>
<feature type="transmembrane region" description="Helical" evidence="5">
    <location>
        <begin position="74"/>
        <end position="96"/>
    </location>
</feature>
<dbReference type="EMBL" id="PFNG01000179">
    <property type="protein sequence ID" value="PIZ37087.1"/>
    <property type="molecule type" value="Genomic_DNA"/>
</dbReference>
<evidence type="ECO:0000256" key="1">
    <source>
        <dbReference type="ARBA" id="ARBA00004141"/>
    </source>
</evidence>
<dbReference type="Proteomes" id="UP000230956">
    <property type="component" value="Unassembled WGS sequence"/>
</dbReference>
<accession>A0A2M7T6Y9</accession>